<evidence type="ECO:0000313" key="2">
    <source>
        <dbReference type="EMBL" id="RVT67568.1"/>
    </source>
</evidence>
<dbReference type="EMBL" id="RZTZ01000001">
    <property type="protein sequence ID" value="RVT67568.1"/>
    <property type="molecule type" value="Genomic_DNA"/>
</dbReference>
<protein>
    <recommendedName>
        <fullName evidence="1">DUF2268 domain-containing protein</fullName>
    </recommendedName>
</protein>
<sequence length="208" mass="24856">MYKPSRKTKEIYTSLVKEDVWAKCDKFLKKYQKLWNGPDIPIYIFPFNQSNRGNDNKSGLSFADMMYLFIGDIEDEKELEALFIHEYHHVCRIHYQKKDVDNYSLLDSIIIEGLAEHSVKIHCGEKYNADWCRKYKEEELEDYWSKYLKDNLDVNKSDYVHDALLFGLGKYPDMLGYCYGFHLITKFKKQKSFPEKAYFILESEKFLV</sequence>
<gene>
    <name evidence="2" type="ORF">EM808_03560</name>
</gene>
<evidence type="ECO:0000259" key="1">
    <source>
        <dbReference type="Pfam" id="PF10026"/>
    </source>
</evidence>
<dbReference type="AlphaFoldDB" id="A0A3S3SNJ2"/>
<evidence type="ECO:0000313" key="3">
    <source>
        <dbReference type="Proteomes" id="UP000288024"/>
    </source>
</evidence>
<feature type="domain" description="DUF2268" evidence="1">
    <location>
        <begin position="20"/>
        <end position="207"/>
    </location>
</feature>
<reference evidence="2 3" key="1">
    <citation type="submission" date="2019-01" db="EMBL/GenBank/DDBJ databases">
        <title>Bacillus sp. M5HDSG1-1, whole genome shotgun sequence.</title>
        <authorList>
            <person name="Tuo L."/>
        </authorList>
    </citation>
    <scope>NUCLEOTIDE SEQUENCE [LARGE SCALE GENOMIC DNA]</scope>
    <source>
        <strain evidence="2 3">M5HDSG1-1</strain>
    </source>
</reference>
<proteinExistence type="predicted"/>
<dbReference type="InterPro" id="IPR018728">
    <property type="entry name" value="DUF2268"/>
</dbReference>
<dbReference type="Pfam" id="PF10026">
    <property type="entry name" value="DUF2268"/>
    <property type="match status" value="1"/>
</dbReference>
<comment type="caution">
    <text evidence="2">The sequence shown here is derived from an EMBL/GenBank/DDBJ whole genome shotgun (WGS) entry which is preliminary data.</text>
</comment>
<keyword evidence="3" id="KW-1185">Reference proteome</keyword>
<dbReference type="RefSeq" id="WP_127735926.1">
    <property type="nucleotide sequence ID" value="NZ_CAJCKN010000002.1"/>
</dbReference>
<accession>A0A3S3SNJ2</accession>
<name>A0A3S3SNJ2_9BACI</name>
<dbReference type="Proteomes" id="UP000288024">
    <property type="component" value="Unassembled WGS sequence"/>
</dbReference>
<organism evidence="2 3">
    <name type="scientific">Niallia taxi</name>
    <dbReference type="NCBI Taxonomy" id="2499688"/>
    <lineage>
        <taxon>Bacteria</taxon>
        <taxon>Bacillati</taxon>
        <taxon>Bacillota</taxon>
        <taxon>Bacilli</taxon>
        <taxon>Bacillales</taxon>
        <taxon>Bacillaceae</taxon>
        <taxon>Niallia</taxon>
    </lineage>
</organism>